<evidence type="ECO:0000256" key="1">
    <source>
        <dbReference type="SAM" id="MobiDB-lite"/>
    </source>
</evidence>
<dbReference type="RefSeq" id="XP_060284385.1">
    <property type="nucleotide sequence ID" value="XM_060425130.1"/>
</dbReference>
<proteinExistence type="predicted"/>
<dbReference type="Proteomes" id="UP001244011">
    <property type="component" value="Unassembled WGS sequence"/>
</dbReference>
<feature type="compositionally biased region" description="Gly residues" evidence="1">
    <location>
        <begin position="370"/>
        <end position="379"/>
    </location>
</feature>
<feature type="region of interest" description="Disordered" evidence="1">
    <location>
        <begin position="406"/>
        <end position="454"/>
    </location>
</feature>
<feature type="compositionally biased region" description="Low complexity" evidence="1">
    <location>
        <begin position="332"/>
        <end position="344"/>
    </location>
</feature>
<gene>
    <name evidence="2" type="ORF">QBC33DRAFT_46467</name>
</gene>
<dbReference type="EMBL" id="MU839006">
    <property type="protein sequence ID" value="KAK1768172.1"/>
    <property type="molecule type" value="Genomic_DNA"/>
</dbReference>
<feature type="region of interest" description="Disordered" evidence="1">
    <location>
        <begin position="254"/>
        <end position="312"/>
    </location>
</feature>
<reference evidence="2" key="1">
    <citation type="submission" date="2023-06" db="EMBL/GenBank/DDBJ databases">
        <title>Genome-scale phylogeny and comparative genomics of the fungal order Sordariales.</title>
        <authorList>
            <consortium name="Lawrence Berkeley National Laboratory"/>
            <person name="Hensen N."/>
            <person name="Bonometti L."/>
            <person name="Westerberg I."/>
            <person name="Brannstrom I.O."/>
            <person name="Guillou S."/>
            <person name="Cros-Aarteil S."/>
            <person name="Calhoun S."/>
            <person name="Haridas S."/>
            <person name="Kuo A."/>
            <person name="Mondo S."/>
            <person name="Pangilinan J."/>
            <person name="Riley R."/>
            <person name="Labutti K."/>
            <person name="Andreopoulos B."/>
            <person name="Lipzen A."/>
            <person name="Chen C."/>
            <person name="Yanf M."/>
            <person name="Daum C."/>
            <person name="Ng V."/>
            <person name="Clum A."/>
            <person name="Steindorff A."/>
            <person name="Ohm R."/>
            <person name="Martin F."/>
            <person name="Silar P."/>
            <person name="Natvig D."/>
            <person name="Lalanne C."/>
            <person name="Gautier V."/>
            <person name="Ament-Velasquez S.L."/>
            <person name="Kruys A."/>
            <person name="Hutchinson M.I."/>
            <person name="Powell A.J."/>
            <person name="Barry K."/>
            <person name="Miller A.N."/>
            <person name="Grigoriev I.V."/>
            <person name="Debuchy R."/>
            <person name="Gladieux P."/>
            <person name="Thoren M.H."/>
            <person name="Johannesson H."/>
        </authorList>
    </citation>
    <scope>NUCLEOTIDE SEQUENCE</scope>
    <source>
        <strain evidence="2">8032-3</strain>
    </source>
</reference>
<protein>
    <submittedName>
        <fullName evidence="2">Uncharacterized protein</fullName>
    </submittedName>
</protein>
<comment type="caution">
    <text evidence="2">The sequence shown here is derived from an EMBL/GenBank/DDBJ whole genome shotgun (WGS) entry which is preliminary data.</text>
</comment>
<evidence type="ECO:0000313" key="3">
    <source>
        <dbReference type="Proteomes" id="UP001244011"/>
    </source>
</evidence>
<sequence length="595" mass="63766">MPPKINDLQRFGCGKGCSNHLDLFPPRPGSGWTDDDLQSLACTRTVLSDPLLNKILALLDVQQVGIEIQLQKHVRDTTLIKRLGEGLLPFQVKNRLAIPERKFVLIPWRPDQKAAGISRLLLLAICFPGFLTGKDSLVCLVYDILAKPNVKSEPWPEGCDQAVQHACSLVAHSYNIQNPGQKKYEVCRAVLAPPTGGDDASIPHLGVINTVQRILESRGAQLRVDFRAEPPSLRTPYDVRKAVLGLIGNHYGSVPPSTPAKDACEKNNRGGLSTSQSEGRLATSEPSPTRAWKKGGAAAPRADGEQGGWASNDEDELSLVGAHALMGTRNGSTRARAASRSSLPPRQPRSLEDGGNGHSKGGSRPATGNNGAGSNGAGNHGSNITTGPEQRSLTVDLQCCKAVTMSSPAGTENSGAPTERSTPLTTPDGSLAKGGATSPAEASRSRPSEPRAMQPANAAIVPALKRAAEGPDEGESATQRRRLEVAGAQERSPISVLLDRVLSEAVGIGPQVEALREAEKSAEQGLRRVVDGMKTHIETNVFSCGGLVNAEFLVLEKEREREAVNLKRITEDKRFAEGEQERVQLLCREFLKRFD</sequence>
<evidence type="ECO:0000313" key="2">
    <source>
        <dbReference type="EMBL" id="KAK1768172.1"/>
    </source>
</evidence>
<feature type="compositionally biased region" description="Polar residues" evidence="1">
    <location>
        <begin position="406"/>
        <end position="428"/>
    </location>
</feature>
<name>A0AAJ0C3T1_9PEZI</name>
<keyword evidence="3" id="KW-1185">Reference proteome</keyword>
<feature type="region of interest" description="Disordered" evidence="1">
    <location>
        <begin position="326"/>
        <end position="388"/>
    </location>
</feature>
<dbReference type="AlphaFoldDB" id="A0AAJ0C3T1"/>
<accession>A0AAJ0C3T1</accession>
<organism evidence="2 3">
    <name type="scientific">Phialemonium atrogriseum</name>
    <dbReference type="NCBI Taxonomy" id="1093897"/>
    <lineage>
        <taxon>Eukaryota</taxon>
        <taxon>Fungi</taxon>
        <taxon>Dikarya</taxon>
        <taxon>Ascomycota</taxon>
        <taxon>Pezizomycotina</taxon>
        <taxon>Sordariomycetes</taxon>
        <taxon>Sordariomycetidae</taxon>
        <taxon>Cephalothecales</taxon>
        <taxon>Cephalothecaceae</taxon>
        <taxon>Phialemonium</taxon>
    </lineage>
</organism>
<dbReference type="GeneID" id="85308317"/>